<feature type="non-terminal residue" evidence="2">
    <location>
        <position position="44"/>
    </location>
</feature>
<dbReference type="EMBL" id="LXQA010842054">
    <property type="protein sequence ID" value="MCI73596.1"/>
    <property type="molecule type" value="Genomic_DNA"/>
</dbReference>
<dbReference type="InterPro" id="IPR036875">
    <property type="entry name" value="Znf_CCHC_sf"/>
</dbReference>
<proteinExistence type="predicted"/>
<dbReference type="Pfam" id="PF00098">
    <property type="entry name" value="zf-CCHC"/>
    <property type="match status" value="1"/>
</dbReference>
<evidence type="ECO:0000313" key="2">
    <source>
        <dbReference type="EMBL" id="MCI73596.1"/>
    </source>
</evidence>
<name>A0A392UME3_9FABA</name>
<dbReference type="SMART" id="SM00343">
    <property type="entry name" value="ZnF_C2HC"/>
    <property type="match status" value="1"/>
</dbReference>
<dbReference type="Gene3D" id="4.10.60.10">
    <property type="entry name" value="Zinc finger, CCHC-type"/>
    <property type="match status" value="1"/>
</dbReference>
<evidence type="ECO:0000259" key="1">
    <source>
        <dbReference type="SMART" id="SM00343"/>
    </source>
</evidence>
<protein>
    <submittedName>
        <fullName evidence="2">Cellular nucleic acid-binding protein</fullName>
    </submittedName>
</protein>
<feature type="domain" description="CCHC-type" evidence="1">
    <location>
        <begin position="5"/>
        <end position="21"/>
    </location>
</feature>
<dbReference type="GO" id="GO:0008270">
    <property type="term" value="F:zinc ion binding"/>
    <property type="evidence" value="ECO:0007669"/>
    <property type="project" value="InterPro"/>
</dbReference>
<dbReference type="Proteomes" id="UP000265520">
    <property type="component" value="Unassembled WGS sequence"/>
</dbReference>
<dbReference type="GO" id="GO:0003676">
    <property type="term" value="F:nucleic acid binding"/>
    <property type="evidence" value="ECO:0007669"/>
    <property type="project" value="InterPro"/>
</dbReference>
<evidence type="ECO:0000313" key="3">
    <source>
        <dbReference type="Proteomes" id="UP000265520"/>
    </source>
</evidence>
<dbReference type="AlphaFoldDB" id="A0A392UME3"/>
<organism evidence="2 3">
    <name type="scientific">Trifolium medium</name>
    <dbReference type="NCBI Taxonomy" id="97028"/>
    <lineage>
        <taxon>Eukaryota</taxon>
        <taxon>Viridiplantae</taxon>
        <taxon>Streptophyta</taxon>
        <taxon>Embryophyta</taxon>
        <taxon>Tracheophyta</taxon>
        <taxon>Spermatophyta</taxon>
        <taxon>Magnoliopsida</taxon>
        <taxon>eudicotyledons</taxon>
        <taxon>Gunneridae</taxon>
        <taxon>Pentapetalae</taxon>
        <taxon>rosids</taxon>
        <taxon>fabids</taxon>
        <taxon>Fabales</taxon>
        <taxon>Fabaceae</taxon>
        <taxon>Papilionoideae</taxon>
        <taxon>50 kb inversion clade</taxon>
        <taxon>NPAAA clade</taxon>
        <taxon>Hologalegina</taxon>
        <taxon>IRL clade</taxon>
        <taxon>Trifolieae</taxon>
        <taxon>Trifolium</taxon>
    </lineage>
</organism>
<comment type="caution">
    <text evidence="2">The sequence shown here is derived from an EMBL/GenBank/DDBJ whole genome shotgun (WGS) entry which is preliminary data.</text>
</comment>
<dbReference type="InterPro" id="IPR001878">
    <property type="entry name" value="Znf_CCHC"/>
</dbReference>
<reference evidence="2 3" key="1">
    <citation type="journal article" date="2018" name="Front. Plant Sci.">
        <title>Red Clover (Trifolium pratense) and Zigzag Clover (T. medium) - A Picture of Genomic Similarities and Differences.</title>
        <authorList>
            <person name="Dluhosova J."/>
            <person name="Istvanek J."/>
            <person name="Nedelnik J."/>
            <person name="Repkova J."/>
        </authorList>
    </citation>
    <scope>NUCLEOTIDE SEQUENCE [LARGE SCALE GENOMIC DNA]</scope>
    <source>
        <strain evidence="3">cv. 10/8</strain>
        <tissue evidence="2">Leaf</tissue>
    </source>
</reference>
<accession>A0A392UME3</accession>
<sequence>MKEVVCFNCKEAGHKSNVCKKPRVAGGKVFALDGGDVKADNLIR</sequence>
<dbReference type="SUPFAM" id="SSF57756">
    <property type="entry name" value="Retrovirus zinc finger-like domains"/>
    <property type="match status" value="1"/>
</dbReference>
<keyword evidence="3" id="KW-1185">Reference proteome</keyword>